<evidence type="ECO:0000259" key="1">
    <source>
        <dbReference type="Pfam" id="PF12680"/>
    </source>
</evidence>
<evidence type="ECO:0000313" key="2">
    <source>
        <dbReference type="EMBL" id="SDD41537.1"/>
    </source>
</evidence>
<organism evidence="2 3">
    <name type="scientific">Aquimonas voraii</name>
    <dbReference type="NCBI Taxonomy" id="265719"/>
    <lineage>
        <taxon>Bacteria</taxon>
        <taxon>Pseudomonadati</taxon>
        <taxon>Pseudomonadota</taxon>
        <taxon>Gammaproteobacteria</taxon>
        <taxon>Lysobacterales</taxon>
        <taxon>Lysobacteraceae</taxon>
        <taxon>Aquimonas</taxon>
    </lineage>
</organism>
<dbReference type="EMBL" id="FNAG01000002">
    <property type="protein sequence ID" value="SDD41537.1"/>
    <property type="molecule type" value="Genomic_DNA"/>
</dbReference>
<dbReference type="Gene3D" id="3.10.450.50">
    <property type="match status" value="1"/>
</dbReference>
<dbReference type="PIRSF" id="PIRSF030561">
    <property type="entry name" value="UCP030561"/>
    <property type="match status" value="1"/>
</dbReference>
<dbReference type="RefSeq" id="WP_218121207.1">
    <property type="nucleotide sequence ID" value="NZ_FNAG01000002.1"/>
</dbReference>
<accession>A0A1G6ULT9</accession>
<dbReference type="InterPro" id="IPR008317">
    <property type="entry name" value="UCP030561"/>
</dbReference>
<reference evidence="2 3" key="1">
    <citation type="submission" date="2016-10" db="EMBL/GenBank/DDBJ databases">
        <authorList>
            <person name="de Groot N.N."/>
        </authorList>
    </citation>
    <scope>NUCLEOTIDE SEQUENCE [LARGE SCALE GENOMIC DNA]</scope>
    <source>
        <strain evidence="2 3">DSM 16957</strain>
    </source>
</reference>
<dbReference type="Proteomes" id="UP000199603">
    <property type="component" value="Unassembled WGS sequence"/>
</dbReference>
<protein>
    <recommendedName>
        <fullName evidence="1">SnoaL-like domain-containing protein</fullName>
    </recommendedName>
</protein>
<dbReference type="Pfam" id="PF12680">
    <property type="entry name" value="SnoaL_2"/>
    <property type="match status" value="1"/>
</dbReference>
<dbReference type="InterPro" id="IPR032710">
    <property type="entry name" value="NTF2-like_dom_sf"/>
</dbReference>
<dbReference type="InterPro" id="IPR037401">
    <property type="entry name" value="SnoaL-like"/>
</dbReference>
<gene>
    <name evidence="2" type="ORF">SAMN04488509_102370</name>
</gene>
<evidence type="ECO:0000313" key="3">
    <source>
        <dbReference type="Proteomes" id="UP000199603"/>
    </source>
</evidence>
<proteinExistence type="predicted"/>
<name>A0A1G6ULT9_9GAMM</name>
<dbReference type="AlphaFoldDB" id="A0A1G6ULT9"/>
<dbReference type="STRING" id="265719.SAMN04488509_102370"/>
<keyword evidence="3" id="KW-1185">Reference proteome</keyword>
<feature type="domain" description="SnoaL-like" evidence="1">
    <location>
        <begin position="8"/>
        <end position="104"/>
    </location>
</feature>
<sequence length="110" mass="12541">MSPIEVAQHQLDAYNAHDLQRFLEVYAEDVEVWRMPAAEPSLRGRAALGEFYANERFHLPALHAELVNRIAVGDTVVDHERVSGLREQPFEVVAVYRISGGLIRCVWFHS</sequence>
<dbReference type="SUPFAM" id="SSF54427">
    <property type="entry name" value="NTF2-like"/>
    <property type="match status" value="1"/>
</dbReference>